<reference evidence="2" key="2">
    <citation type="submission" date="2022-01" db="EMBL/GenBank/DDBJ databases">
        <authorList>
            <person name="Yamashiro T."/>
            <person name="Shiraishi A."/>
            <person name="Satake H."/>
            <person name="Nakayama K."/>
        </authorList>
    </citation>
    <scope>NUCLEOTIDE SEQUENCE</scope>
</reference>
<comment type="caution">
    <text evidence="2">The sequence shown here is derived from an EMBL/GenBank/DDBJ whole genome shotgun (WGS) entry which is preliminary data.</text>
</comment>
<gene>
    <name evidence="2" type="ORF">Tco_1031040</name>
</gene>
<dbReference type="GO" id="GO:0003964">
    <property type="term" value="F:RNA-directed DNA polymerase activity"/>
    <property type="evidence" value="ECO:0007669"/>
    <property type="project" value="UniProtKB-KW"/>
</dbReference>
<sequence length="405" mass="47200">MEDEDSIYRGKANSSQICSRCHFFNGVEHNGKKQIWVKWSKVLASKEKGGLGVSSLYALNGALLFKWVWRFRTQQSSLWTKVIKGIHGVDGKHVKNNHPSIWLDIVREDAWRGDNNFKSLYPRMYALETQKNVTVASKMSHVDMSSSFRRAPRGGSEESQFTQLLRNMKGFSLVDMKDRWIWSLEGCGEFSVASVRKVLDDRSLPVVSSKTRWIHAVPIKVNIHAWKVRLDSLPTRLNISKRGMDIESILCPICDKEVESSSHIFFTCHIAREIFRKILCWWDINVTEVSSYEEWLEWLLNIRLHSKHKKLLEGVCYVMWWYIWNFRNKIIFGSLRPSKAIIFDEVVAHSFLWGKHRCSFSKDVRSLAWIECASATLQVAHYLMLPSLRGHEYSTFSDGFHYMEI</sequence>
<dbReference type="PANTHER" id="PTHR33116:SF78">
    <property type="entry name" value="OS12G0587133 PROTEIN"/>
    <property type="match status" value="1"/>
</dbReference>
<accession>A0ABQ5G819</accession>
<dbReference type="InterPro" id="IPR026960">
    <property type="entry name" value="RVT-Znf"/>
</dbReference>
<reference evidence="2" key="1">
    <citation type="journal article" date="2022" name="Int. J. Mol. Sci.">
        <title>Draft Genome of Tanacetum Coccineum: Genomic Comparison of Closely Related Tanacetum-Family Plants.</title>
        <authorList>
            <person name="Yamashiro T."/>
            <person name="Shiraishi A."/>
            <person name="Nakayama K."/>
            <person name="Satake H."/>
        </authorList>
    </citation>
    <scope>NUCLEOTIDE SEQUENCE</scope>
</reference>
<keyword evidence="2" id="KW-0695">RNA-directed DNA polymerase</keyword>
<protein>
    <submittedName>
        <fullName evidence="2">RNA-directed DNA polymerase, eukaryota, reverse transcriptase zinc-binding domain protein</fullName>
    </submittedName>
</protein>
<dbReference type="EMBL" id="BQNB010018193">
    <property type="protein sequence ID" value="GJT71754.1"/>
    <property type="molecule type" value="Genomic_DNA"/>
</dbReference>
<evidence type="ECO:0000313" key="3">
    <source>
        <dbReference type="Proteomes" id="UP001151760"/>
    </source>
</evidence>
<proteinExistence type="predicted"/>
<name>A0ABQ5G819_9ASTR</name>
<organism evidence="2 3">
    <name type="scientific">Tanacetum coccineum</name>
    <dbReference type="NCBI Taxonomy" id="301880"/>
    <lineage>
        <taxon>Eukaryota</taxon>
        <taxon>Viridiplantae</taxon>
        <taxon>Streptophyta</taxon>
        <taxon>Embryophyta</taxon>
        <taxon>Tracheophyta</taxon>
        <taxon>Spermatophyta</taxon>
        <taxon>Magnoliopsida</taxon>
        <taxon>eudicotyledons</taxon>
        <taxon>Gunneridae</taxon>
        <taxon>Pentapetalae</taxon>
        <taxon>asterids</taxon>
        <taxon>campanulids</taxon>
        <taxon>Asterales</taxon>
        <taxon>Asteraceae</taxon>
        <taxon>Asteroideae</taxon>
        <taxon>Anthemideae</taxon>
        <taxon>Anthemidinae</taxon>
        <taxon>Tanacetum</taxon>
    </lineage>
</organism>
<dbReference type="PANTHER" id="PTHR33116">
    <property type="entry name" value="REVERSE TRANSCRIPTASE ZINC-BINDING DOMAIN-CONTAINING PROTEIN-RELATED-RELATED"/>
    <property type="match status" value="1"/>
</dbReference>
<evidence type="ECO:0000259" key="1">
    <source>
        <dbReference type="Pfam" id="PF13966"/>
    </source>
</evidence>
<evidence type="ECO:0000313" key="2">
    <source>
        <dbReference type="EMBL" id="GJT71754.1"/>
    </source>
</evidence>
<feature type="domain" description="Reverse transcriptase zinc-binding" evidence="1">
    <location>
        <begin position="190"/>
        <end position="274"/>
    </location>
</feature>
<keyword evidence="2" id="KW-0808">Transferase</keyword>
<keyword evidence="3" id="KW-1185">Reference proteome</keyword>
<dbReference type="Pfam" id="PF13966">
    <property type="entry name" value="zf-RVT"/>
    <property type="match status" value="1"/>
</dbReference>
<dbReference type="Proteomes" id="UP001151760">
    <property type="component" value="Unassembled WGS sequence"/>
</dbReference>
<keyword evidence="2" id="KW-0548">Nucleotidyltransferase</keyword>